<feature type="domain" description="Chromo" evidence="8">
    <location>
        <begin position="417"/>
        <end position="456"/>
    </location>
</feature>
<dbReference type="GO" id="GO:0140658">
    <property type="term" value="F:ATP-dependent chromatin remodeler activity"/>
    <property type="evidence" value="ECO:0007669"/>
    <property type="project" value="TreeGrafter"/>
</dbReference>
<dbReference type="Gene3D" id="1.10.8.80">
    <property type="entry name" value="Magnesium chelatase subunit I, C-Terminal domain"/>
    <property type="match status" value="1"/>
</dbReference>
<dbReference type="InterPro" id="IPR041628">
    <property type="entry name" value="ChlI/MoxR_AAA_lid"/>
</dbReference>
<feature type="domain" description="Helicase ATP-binding" evidence="9">
    <location>
        <begin position="534"/>
        <end position="706"/>
    </location>
</feature>
<dbReference type="GO" id="GO:0003682">
    <property type="term" value="F:chromatin binding"/>
    <property type="evidence" value="ECO:0007669"/>
    <property type="project" value="TreeGrafter"/>
</dbReference>
<dbReference type="InterPro" id="IPR014001">
    <property type="entry name" value="Helicase_ATP-bd"/>
</dbReference>
<evidence type="ECO:0000256" key="2">
    <source>
        <dbReference type="ARBA" id="ARBA00012825"/>
    </source>
</evidence>
<dbReference type="EC" id="6.6.1.1" evidence="2"/>
<dbReference type="Proteomes" id="UP000594263">
    <property type="component" value="Unplaced"/>
</dbReference>
<protein>
    <recommendedName>
        <fullName evidence="2">magnesium chelatase</fullName>
        <ecNumber evidence="2">6.6.1.1</ecNumber>
    </recommendedName>
</protein>
<dbReference type="GO" id="GO:0016851">
    <property type="term" value="F:magnesium chelatase activity"/>
    <property type="evidence" value="ECO:0007669"/>
    <property type="project" value="UniProtKB-EC"/>
</dbReference>
<dbReference type="PANTHER" id="PTHR45623:SF14">
    <property type="entry name" value="CHROMODOMAIN-HELICASE-DNA-BINDING PROTEIN 1"/>
    <property type="match status" value="1"/>
</dbReference>
<dbReference type="PANTHER" id="PTHR45623">
    <property type="entry name" value="CHROMODOMAIN-HELICASE-DNA-BINDING PROTEIN 3-RELATED-RELATED"/>
    <property type="match status" value="1"/>
</dbReference>
<comment type="subcellular location">
    <subcellularLocation>
        <location evidence="1">Nucleus</location>
    </subcellularLocation>
</comment>
<dbReference type="Gene3D" id="3.40.50.410">
    <property type="entry name" value="von Willebrand factor, type A domain"/>
    <property type="match status" value="1"/>
</dbReference>
<dbReference type="Gene3D" id="3.40.50.300">
    <property type="entry name" value="P-loop containing nucleotide triphosphate hydrolases"/>
    <property type="match status" value="1"/>
</dbReference>
<dbReference type="GO" id="GO:0042393">
    <property type="term" value="F:histone binding"/>
    <property type="evidence" value="ECO:0007669"/>
    <property type="project" value="TreeGrafter"/>
</dbReference>
<evidence type="ECO:0000256" key="4">
    <source>
        <dbReference type="ARBA" id="ARBA00022840"/>
    </source>
</evidence>
<evidence type="ECO:0000256" key="5">
    <source>
        <dbReference type="ARBA" id="ARBA00023242"/>
    </source>
</evidence>
<dbReference type="Pfam" id="PF00385">
    <property type="entry name" value="Chromo"/>
    <property type="match status" value="1"/>
</dbReference>
<evidence type="ECO:0000256" key="6">
    <source>
        <dbReference type="ARBA" id="ARBA00023444"/>
    </source>
</evidence>
<sequence length="861" mass="98187">MKFETADTIPMWMCMATSAWTFSRNPLNPNMYLIWLRFNFLEGHVILEFELGGIAISGKRGTTKTVMVIFVVDASGSMALNCMQNGKGATLKLLAESYTSRDQVSIIPFRGDAAEVLLPPFRSIAMARNRLEKLPCGGVVHWTFVGCQSCSECIRVMIVAITVGRTNISLIRSNDPEAAATADTPEPSVQELKDEIFEVAGKICKARLSLLVVIDTENKFVSTCFAEEIARVAQDLPIRFEDRVAAVGIATQFQGRSKEVFKMREFERCKISREQLKYLVLEAIRGFCQGHRAELYAARVAKCLAAVEDEKVTVDDLKKSFELVILPRSNINENPPDPQNQQPPPPPPPPSKIKILKMTKRKRKRKIRREKDIQKTRKVFVVKTDMRAKRMAWKGGALIEVNDVNKEMDLELIKQYSQAERIIADRISKEGSGDVTIEYMVKWQGLSYADATWKKQVKSAITQEAIDECKIVPSFSVNFDSPCLCQAREASVGVQGAVVDFQCRRSKGSWMNSLNWLRGGKLRDYQLEGLNFLVNSWINDTNVILADEMGLGKTVQSVSMLGFLKNSRQIPGPFLVVVPLSTLSNWAKEFKEWLPDMNVIVYVGIRASREICQQYEFFTEKKSVKTTKFNAPLTTYEVVLKDKAILSTIRWNYLLVDEAHRLKNCEAQLYTTLLEFFTENKLLITGTPLQNNVEDLWALLHFLDPPKFRNKDDFVQNYKNLSSFNEKEVLLRPHILRRVIKESLPPKIERIMRVDISPLQKQYYKWILERNLHDLNKRVRGNQNGIYSAIEIEAFTVVNVKISQLNIVVELKNCCNHPFLFESVDHGYGGHRMILSSGQLVILDKLLLRLHETNHRVLIFS</sequence>
<accession>A0A7N0U3Y7</accession>
<comment type="pathway">
    <text evidence="6">Porphyrin-containing compound metabolism.</text>
</comment>
<keyword evidence="3" id="KW-0547">Nucleotide-binding</keyword>
<dbReference type="InterPro" id="IPR023780">
    <property type="entry name" value="Chromo_domain"/>
</dbReference>
<keyword evidence="11" id="KW-1185">Reference proteome</keyword>
<dbReference type="InterPro" id="IPR000953">
    <property type="entry name" value="Chromo/chromo_shadow_dom"/>
</dbReference>
<dbReference type="SUPFAM" id="SSF52540">
    <property type="entry name" value="P-loop containing nucleoside triphosphate hydrolases"/>
    <property type="match status" value="2"/>
</dbReference>
<dbReference type="GO" id="GO:0005524">
    <property type="term" value="F:ATP binding"/>
    <property type="evidence" value="ECO:0007669"/>
    <property type="project" value="UniProtKB-KW"/>
</dbReference>
<proteinExistence type="predicted"/>
<evidence type="ECO:0000256" key="7">
    <source>
        <dbReference type="SAM" id="MobiDB-lite"/>
    </source>
</evidence>
<keyword evidence="4" id="KW-0067">ATP-binding</keyword>
<feature type="region of interest" description="Disordered" evidence="7">
    <location>
        <begin position="328"/>
        <end position="353"/>
    </location>
</feature>
<organism evidence="10 11">
    <name type="scientific">Kalanchoe fedtschenkoi</name>
    <name type="common">Lavender scallops</name>
    <name type="synonym">South American air plant</name>
    <dbReference type="NCBI Taxonomy" id="63787"/>
    <lineage>
        <taxon>Eukaryota</taxon>
        <taxon>Viridiplantae</taxon>
        <taxon>Streptophyta</taxon>
        <taxon>Embryophyta</taxon>
        <taxon>Tracheophyta</taxon>
        <taxon>Spermatophyta</taxon>
        <taxon>Magnoliopsida</taxon>
        <taxon>eudicotyledons</taxon>
        <taxon>Gunneridae</taxon>
        <taxon>Pentapetalae</taxon>
        <taxon>Saxifragales</taxon>
        <taxon>Crassulaceae</taxon>
        <taxon>Kalanchoe</taxon>
    </lineage>
</organism>
<dbReference type="PROSITE" id="PS50013">
    <property type="entry name" value="CHROMO_2"/>
    <property type="match status" value="1"/>
</dbReference>
<dbReference type="InterPro" id="IPR000330">
    <property type="entry name" value="SNF2_N"/>
</dbReference>
<evidence type="ECO:0000259" key="9">
    <source>
        <dbReference type="PROSITE" id="PS51192"/>
    </source>
</evidence>
<evidence type="ECO:0000256" key="1">
    <source>
        <dbReference type="ARBA" id="ARBA00004123"/>
    </source>
</evidence>
<dbReference type="InterPro" id="IPR038718">
    <property type="entry name" value="SNF2-like_sf"/>
</dbReference>
<dbReference type="InterPro" id="IPR036465">
    <property type="entry name" value="vWFA_dom_sf"/>
</dbReference>
<dbReference type="Gene3D" id="3.40.50.10810">
    <property type="entry name" value="Tandem AAA-ATPase domain"/>
    <property type="match status" value="1"/>
</dbReference>
<evidence type="ECO:0000313" key="11">
    <source>
        <dbReference type="Proteomes" id="UP000594263"/>
    </source>
</evidence>
<dbReference type="SUPFAM" id="SSF54160">
    <property type="entry name" value="Chromo domain-like"/>
    <property type="match status" value="1"/>
</dbReference>
<dbReference type="Pfam" id="PF17863">
    <property type="entry name" value="AAA_lid_2"/>
    <property type="match status" value="1"/>
</dbReference>
<dbReference type="GO" id="GO:0005634">
    <property type="term" value="C:nucleus"/>
    <property type="evidence" value="ECO:0007669"/>
    <property type="project" value="UniProtKB-SubCell"/>
</dbReference>
<dbReference type="SMART" id="SM00487">
    <property type="entry name" value="DEXDc"/>
    <property type="match status" value="1"/>
</dbReference>
<evidence type="ECO:0000256" key="3">
    <source>
        <dbReference type="ARBA" id="ARBA00022741"/>
    </source>
</evidence>
<name>A0A7N0U3Y7_KALFE</name>
<dbReference type="InterPro" id="IPR027417">
    <property type="entry name" value="P-loop_NTPase"/>
</dbReference>
<dbReference type="GO" id="GO:0034728">
    <property type="term" value="P:nucleosome organization"/>
    <property type="evidence" value="ECO:0007669"/>
    <property type="project" value="TreeGrafter"/>
</dbReference>
<dbReference type="SUPFAM" id="SSF53300">
    <property type="entry name" value="vWA-like"/>
    <property type="match status" value="1"/>
</dbReference>
<dbReference type="AlphaFoldDB" id="A0A7N0U3Y7"/>
<evidence type="ECO:0000313" key="10">
    <source>
        <dbReference type="EnsemblPlants" id="Kaladp0053s0242.1.v1.1"/>
    </source>
</evidence>
<evidence type="ECO:0000259" key="8">
    <source>
        <dbReference type="PROSITE" id="PS50013"/>
    </source>
</evidence>
<dbReference type="GO" id="GO:0003677">
    <property type="term" value="F:DNA binding"/>
    <property type="evidence" value="ECO:0007669"/>
    <property type="project" value="TreeGrafter"/>
</dbReference>
<dbReference type="Gene3D" id="2.40.50.40">
    <property type="match status" value="1"/>
</dbReference>
<dbReference type="PROSITE" id="PS51192">
    <property type="entry name" value="HELICASE_ATP_BIND_1"/>
    <property type="match status" value="1"/>
</dbReference>
<dbReference type="InterPro" id="IPR016197">
    <property type="entry name" value="Chromo-like_dom_sf"/>
</dbReference>
<dbReference type="GO" id="GO:0016887">
    <property type="term" value="F:ATP hydrolysis activity"/>
    <property type="evidence" value="ECO:0007669"/>
    <property type="project" value="TreeGrafter"/>
</dbReference>
<reference evidence="10" key="1">
    <citation type="submission" date="2021-01" db="UniProtKB">
        <authorList>
            <consortium name="EnsemblPlants"/>
        </authorList>
    </citation>
    <scope>IDENTIFICATION</scope>
</reference>
<feature type="compositionally biased region" description="Pro residues" evidence="7">
    <location>
        <begin position="335"/>
        <end position="351"/>
    </location>
</feature>
<dbReference type="Gramene" id="Kaladp0053s0242.1.v1.1">
    <property type="protein sequence ID" value="Kaladp0053s0242.1.v1.1"/>
    <property type="gene ID" value="Kaladp0053s0242.v1.1"/>
</dbReference>
<dbReference type="GO" id="GO:0000785">
    <property type="term" value="C:chromatin"/>
    <property type="evidence" value="ECO:0007669"/>
    <property type="project" value="TreeGrafter"/>
</dbReference>
<keyword evidence="5" id="KW-0539">Nucleus</keyword>
<dbReference type="Pfam" id="PF00176">
    <property type="entry name" value="SNF2-rel_dom"/>
    <property type="match status" value="1"/>
</dbReference>
<dbReference type="EnsemblPlants" id="Kaladp0053s0242.1.v1.1">
    <property type="protein sequence ID" value="Kaladp0053s0242.1.v1.1"/>
    <property type="gene ID" value="Kaladp0053s0242.v1.1"/>
</dbReference>